<dbReference type="AlphaFoldDB" id="A0A2D4FQP1"/>
<name>A0A2D4FQP1_MICCO</name>
<proteinExistence type="predicted"/>
<reference evidence="1" key="1">
    <citation type="submission" date="2017-07" db="EMBL/GenBank/DDBJ databases">
        <authorList>
            <person name="Mikheyev A."/>
            <person name="Grau M."/>
        </authorList>
    </citation>
    <scope>NUCLEOTIDE SEQUENCE</scope>
    <source>
        <tissue evidence="1">Venom_gland</tissue>
    </source>
</reference>
<evidence type="ECO:0000313" key="1">
    <source>
        <dbReference type="EMBL" id="LAA49792.1"/>
    </source>
</evidence>
<sequence length="101" mass="11446">MDSSVAADLLVQLFDFEMGSDFTQRCQKRELLSTLVLSRGTTGSLYCCREGSLGLDRSQAEPEALLFCQPLWRASFVILAFKKKRLKDLQDVCGIWSVFFL</sequence>
<reference evidence="1" key="2">
    <citation type="submission" date="2017-11" db="EMBL/GenBank/DDBJ databases">
        <title>Coralsnake Venomics: Analyses of Venom Gland Transcriptomes and Proteomes of Six Brazilian Taxa.</title>
        <authorList>
            <person name="Aird S.D."/>
            <person name="Jorge da Silva N."/>
            <person name="Qiu L."/>
            <person name="Villar-Briones A."/>
            <person name="Aparecida-Saddi V."/>
            <person name="Campos-Telles M.P."/>
            <person name="Grau M."/>
            <person name="Mikheyev A.S."/>
        </authorList>
    </citation>
    <scope>NUCLEOTIDE SEQUENCE</scope>
    <source>
        <tissue evidence="1">Venom_gland</tissue>
    </source>
</reference>
<dbReference type="EMBL" id="IACJ01079592">
    <property type="protein sequence ID" value="LAA49792.1"/>
    <property type="molecule type" value="Transcribed_RNA"/>
</dbReference>
<accession>A0A2D4FQP1</accession>
<protein>
    <submittedName>
        <fullName evidence="1">Uncharacterized protein</fullName>
    </submittedName>
</protein>
<organism evidence="1">
    <name type="scientific">Micrurus corallinus</name>
    <name type="common">Brazilian coral snake</name>
    <dbReference type="NCBI Taxonomy" id="54390"/>
    <lineage>
        <taxon>Eukaryota</taxon>
        <taxon>Metazoa</taxon>
        <taxon>Chordata</taxon>
        <taxon>Craniata</taxon>
        <taxon>Vertebrata</taxon>
        <taxon>Euteleostomi</taxon>
        <taxon>Lepidosauria</taxon>
        <taxon>Squamata</taxon>
        <taxon>Bifurcata</taxon>
        <taxon>Unidentata</taxon>
        <taxon>Episquamata</taxon>
        <taxon>Toxicofera</taxon>
        <taxon>Serpentes</taxon>
        <taxon>Colubroidea</taxon>
        <taxon>Elapidae</taxon>
        <taxon>Elapinae</taxon>
        <taxon>Micrurus</taxon>
    </lineage>
</organism>